<evidence type="ECO:0000256" key="2">
    <source>
        <dbReference type="ARBA" id="ARBA00022450"/>
    </source>
</evidence>
<dbReference type="Gene3D" id="3.30.300.30">
    <property type="match status" value="1"/>
</dbReference>
<feature type="compositionally biased region" description="Low complexity" evidence="4">
    <location>
        <begin position="20"/>
        <end position="29"/>
    </location>
</feature>
<feature type="domain" description="Carrier" evidence="5">
    <location>
        <begin position="34"/>
        <end position="108"/>
    </location>
</feature>
<dbReference type="Proteomes" id="UP000075502">
    <property type="component" value="Unassembled WGS sequence"/>
</dbReference>
<gene>
    <name evidence="6" type="ORF">BE21_50210</name>
</gene>
<evidence type="ECO:0000259" key="5">
    <source>
        <dbReference type="PROSITE" id="PS50075"/>
    </source>
</evidence>
<dbReference type="InterPro" id="IPR045851">
    <property type="entry name" value="AMP-bd_C_sf"/>
</dbReference>
<keyword evidence="3" id="KW-0597">Phosphoprotein</keyword>
<dbReference type="GO" id="GO:0044550">
    <property type="term" value="P:secondary metabolite biosynthetic process"/>
    <property type="evidence" value="ECO:0007669"/>
    <property type="project" value="TreeGrafter"/>
</dbReference>
<dbReference type="GO" id="GO:0005737">
    <property type="term" value="C:cytoplasm"/>
    <property type="evidence" value="ECO:0007669"/>
    <property type="project" value="TreeGrafter"/>
</dbReference>
<dbReference type="PANTHER" id="PTHR45527:SF1">
    <property type="entry name" value="FATTY ACID SYNTHASE"/>
    <property type="match status" value="1"/>
</dbReference>
<comment type="cofactor">
    <cofactor evidence="1">
        <name>pantetheine 4'-phosphate</name>
        <dbReference type="ChEBI" id="CHEBI:47942"/>
    </cofactor>
</comment>
<dbReference type="AlphaFoldDB" id="A0A150TGA5"/>
<evidence type="ECO:0000256" key="4">
    <source>
        <dbReference type="SAM" id="MobiDB-lite"/>
    </source>
</evidence>
<proteinExistence type="predicted"/>
<dbReference type="SUPFAM" id="SSF47336">
    <property type="entry name" value="ACP-like"/>
    <property type="match status" value="1"/>
</dbReference>
<dbReference type="InterPro" id="IPR009081">
    <property type="entry name" value="PP-bd_ACP"/>
</dbReference>
<evidence type="ECO:0000256" key="1">
    <source>
        <dbReference type="ARBA" id="ARBA00001957"/>
    </source>
</evidence>
<organism evidence="6 7">
    <name type="scientific">Sorangium cellulosum</name>
    <name type="common">Polyangium cellulosum</name>
    <dbReference type="NCBI Taxonomy" id="56"/>
    <lineage>
        <taxon>Bacteria</taxon>
        <taxon>Pseudomonadati</taxon>
        <taxon>Myxococcota</taxon>
        <taxon>Polyangia</taxon>
        <taxon>Polyangiales</taxon>
        <taxon>Polyangiaceae</taxon>
        <taxon>Sorangium</taxon>
    </lineage>
</organism>
<dbReference type="FunFam" id="1.10.1200.10:FF:000005">
    <property type="entry name" value="Nonribosomal peptide synthetase 1"/>
    <property type="match status" value="1"/>
</dbReference>
<dbReference type="InterPro" id="IPR036736">
    <property type="entry name" value="ACP-like_sf"/>
</dbReference>
<sequence length="112" mass="12349">MRLAALPLTPNGKLDRKALPAPDDSAASSQPFEAPCGEVEERLARIWSELLDLPRVGRHDDFFALGGHSLLAVRLIERMRHEDLHADVASIFTAVSLAELARATTRLKEILL</sequence>
<dbReference type="GO" id="GO:0043041">
    <property type="term" value="P:amino acid activation for nonribosomal peptide biosynthetic process"/>
    <property type="evidence" value="ECO:0007669"/>
    <property type="project" value="TreeGrafter"/>
</dbReference>
<dbReference type="InterPro" id="IPR006162">
    <property type="entry name" value="Ppantetheine_attach_site"/>
</dbReference>
<dbReference type="EMBL" id="JEME01002609">
    <property type="protein sequence ID" value="KYG03729.1"/>
    <property type="molecule type" value="Genomic_DNA"/>
</dbReference>
<name>A0A150TGA5_SORCE</name>
<reference evidence="6 7" key="1">
    <citation type="submission" date="2014-02" db="EMBL/GenBank/DDBJ databases">
        <title>The small core and large imbalanced accessory genome model reveals a collaborative survival strategy of Sorangium cellulosum strains in nature.</title>
        <authorList>
            <person name="Han K."/>
            <person name="Peng R."/>
            <person name="Blom J."/>
            <person name="Li Y.-Z."/>
        </authorList>
    </citation>
    <scope>NUCLEOTIDE SEQUENCE [LARGE SCALE GENOMIC DNA]</scope>
    <source>
        <strain evidence="6 7">So0007-03</strain>
    </source>
</reference>
<dbReference type="PROSITE" id="PS50075">
    <property type="entry name" value="CARRIER"/>
    <property type="match status" value="1"/>
</dbReference>
<comment type="caution">
    <text evidence="6">The sequence shown here is derived from an EMBL/GenBank/DDBJ whole genome shotgun (WGS) entry which is preliminary data.</text>
</comment>
<evidence type="ECO:0000256" key="3">
    <source>
        <dbReference type="ARBA" id="ARBA00022553"/>
    </source>
</evidence>
<keyword evidence="2" id="KW-0596">Phosphopantetheine</keyword>
<dbReference type="Pfam" id="PF00550">
    <property type="entry name" value="PP-binding"/>
    <property type="match status" value="1"/>
</dbReference>
<feature type="region of interest" description="Disordered" evidence="4">
    <location>
        <begin position="1"/>
        <end position="35"/>
    </location>
</feature>
<accession>A0A150TGA5</accession>
<evidence type="ECO:0000313" key="6">
    <source>
        <dbReference type="EMBL" id="KYG03729.1"/>
    </source>
</evidence>
<dbReference type="PANTHER" id="PTHR45527">
    <property type="entry name" value="NONRIBOSOMAL PEPTIDE SYNTHETASE"/>
    <property type="match status" value="1"/>
</dbReference>
<protein>
    <recommendedName>
        <fullName evidence="5">Carrier domain-containing protein</fullName>
    </recommendedName>
</protein>
<dbReference type="Gene3D" id="1.10.1200.10">
    <property type="entry name" value="ACP-like"/>
    <property type="match status" value="1"/>
</dbReference>
<dbReference type="GO" id="GO:0031177">
    <property type="term" value="F:phosphopantetheine binding"/>
    <property type="evidence" value="ECO:0007669"/>
    <property type="project" value="TreeGrafter"/>
</dbReference>
<dbReference type="PROSITE" id="PS00012">
    <property type="entry name" value="PHOSPHOPANTETHEINE"/>
    <property type="match status" value="1"/>
</dbReference>
<dbReference type="SUPFAM" id="SSF56801">
    <property type="entry name" value="Acetyl-CoA synthetase-like"/>
    <property type="match status" value="1"/>
</dbReference>
<evidence type="ECO:0000313" key="7">
    <source>
        <dbReference type="Proteomes" id="UP000075502"/>
    </source>
</evidence>